<dbReference type="SUPFAM" id="SSF52833">
    <property type="entry name" value="Thioredoxin-like"/>
    <property type="match status" value="1"/>
</dbReference>
<dbReference type="OrthoDB" id="826198at2"/>
<dbReference type="RefSeq" id="WP_092170982.1">
    <property type="nucleotide sequence ID" value="NZ_FNZH01000002.1"/>
</dbReference>
<dbReference type="EMBL" id="FNZH01000002">
    <property type="protein sequence ID" value="SEJ07968.1"/>
    <property type="molecule type" value="Genomic_DNA"/>
</dbReference>
<name>A0A1H6VTG5_9BACT</name>
<dbReference type="STRING" id="1416801.SAMN05192553_102283"/>
<organism evidence="1 2">
    <name type="scientific">Cyclobacterium xiamenense</name>
    <dbReference type="NCBI Taxonomy" id="1297121"/>
    <lineage>
        <taxon>Bacteria</taxon>
        <taxon>Pseudomonadati</taxon>
        <taxon>Bacteroidota</taxon>
        <taxon>Cytophagia</taxon>
        <taxon>Cytophagales</taxon>
        <taxon>Cyclobacteriaceae</taxon>
        <taxon>Cyclobacterium</taxon>
    </lineage>
</organism>
<evidence type="ECO:0008006" key="3">
    <source>
        <dbReference type="Google" id="ProtNLM"/>
    </source>
</evidence>
<dbReference type="PROSITE" id="PS51257">
    <property type="entry name" value="PROKAR_LIPOPROTEIN"/>
    <property type="match status" value="1"/>
</dbReference>
<sequence length="165" mass="19300">MRTYTLLLLSLILVFFVGCGPVDPKIVFPENLKTYQVTDSLAFDPDWIHAEIKLVVVSKGLYVFSIPFMDILEEYDKDIPVIIVITTEDKDEIIQKLREYEFPYPFIHDPDGLFIEENQLWKRLGYQEKNTIATFFMEGDFLSELGGAQIGIRHLFKKQLDEFLR</sequence>
<gene>
    <name evidence="1" type="ORF">SAMN05192553_102283</name>
</gene>
<proteinExistence type="predicted"/>
<dbReference type="Proteomes" id="UP000199403">
    <property type="component" value="Unassembled WGS sequence"/>
</dbReference>
<evidence type="ECO:0000313" key="1">
    <source>
        <dbReference type="EMBL" id="SEJ07968.1"/>
    </source>
</evidence>
<protein>
    <recommendedName>
        <fullName evidence="3">AhpC/TSA family protein</fullName>
    </recommendedName>
</protein>
<reference evidence="2" key="1">
    <citation type="submission" date="2016-10" db="EMBL/GenBank/DDBJ databases">
        <authorList>
            <person name="Varghese N."/>
            <person name="Submissions S."/>
        </authorList>
    </citation>
    <scope>NUCLEOTIDE SEQUENCE [LARGE SCALE GENOMIC DNA]</scope>
    <source>
        <strain evidence="2">IBRC-M 10761</strain>
    </source>
</reference>
<accession>A0A1H6VTG5</accession>
<keyword evidence="2" id="KW-1185">Reference proteome</keyword>
<dbReference type="InterPro" id="IPR036249">
    <property type="entry name" value="Thioredoxin-like_sf"/>
</dbReference>
<dbReference type="AlphaFoldDB" id="A0A1H6VTG5"/>
<evidence type="ECO:0000313" key="2">
    <source>
        <dbReference type="Proteomes" id="UP000199403"/>
    </source>
</evidence>